<dbReference type="PRINTS" id="PR00039">
    <property type="entry name" value="HTHLYSR"/>
</dbReference>
<evidence type="ECO:0000313" key="7">
    <source>
        <dbReference type="Proteomes" id="UP001595555"/>
    </source>
</evidence>
<dbReference type="PROSITE" id="PS50931">
    <property type="entry name" value="HTH_LYSR"/>
    <property type="match status" value="1"/>
</dbReference>
<keyword evidence="2" id="KW-0805">Transcription regulation</keyword>
<dbReference type="PANTHER" id="PTHR30126:SF98">
    <property type="entry name" value="HTH-TYPE TRANSCRIPTIONAL ACTIVATOR BAUR"/>
    <property type="match status" value="1"/>
</dbReference>
<evidence type="ECO:0000259" key="5">
    <source>
        <dbReference type="PROSITE" id="PS50931"/>
    </source>
</evidence>
<name>A0ABV7FFK6_9GAMM</name>
<dbReference type="Gene3D" id="1.10.10.10">
    <property type="entry name" value="Winged helix-like DNA-binding domain superfamily/Winged helix DNA-binding domain"/>
    <property type="match status" value="1"/>
</dbReference>
<sequence>MSKLNYHHLYYFWRVAKQGNLTKTAEALHISQSALSAQIRQLEATMGVELFVREGRQLRLTESGQSALVYAEEIFKRGEELESLLSKGIQPELLTVRIGVLTTMSRNFVESFIEPLIRRPNTKYMLHARGQVNLLNAVANHEFDLALTNIQVLGTNKELWQCQLLARQPVAIVGPPDLPLGKAFSSRYKDHEWVVPVSESPVRSAFDSFCAQHQFKPRIVAEADDMAMLRLLARDTGALAVMPNVVVKDELLQGRLVNYLTLPNVYENFYAVTVKRQIQNQLVSELINSAIKT</sequence>
<dbReference type="Proteomes" id="UP001595555">
    <property type="component" value="Unassembled WGS sequence"/>
</dbReference>
<dbReference type="SUPFAM" id="SSF53850">
    <property type="entry name" value="Periplasmic binding protein-like II"/>
    <property type="match status" value="1"/>
</dbReference>
<keyword evidence="7" id="KW-1185">Reference proteome</keyword>
<dbReference type="InterPro" id="IPR036388">
    <property type="entry name" value="WH-like_DNA-bd_sf"/>
</dbReference>
<gene>
    <name evidence="6" type="ORF">ACFODX_12635</name>
</gene>
<dbReference type="InterPro" id="IPR005119">
    <property type="entry name" value="LysR_subst-bd"/>
</dbReference>
<protein>
    <submittedName>
        <fullName evidence="6">LysR family transcriptional regulator</fullName>
    </submittedName>
</protein>
<feature type="domain" description="HTH lysR-type" evidence="5">
    <location>
        <begin position="4"/>
        <end position="61"/>
    </location>
</feature>
<dbReference type="SUPFAM" id="SSF46785">
    <property type="entry name" value="Winged helix' DNA-binding domain"/>
    <property type="match status" value="1"/>
</dbReference>
<keyword evidence="3" id="KW-0238">DNA-binding</keyword>
<keyword evidence="4" id="KW-0804">Transcription</keyword>
<organism evidence="6 7">
    <name type="scientific">Cellvibrio fontiphilus</name>
    <dbReference type="NCBI Taxonomy" id="1815559"/>
    <lineage>
        <taxon>Bacteria</taxon>
        <taxon>Pseudomonadati</taxon>
        <taxon>Pseudomonadota</taxon>
        <taxon>Gammaproteobacteria</taxon>
        <taxon>Cellvibrionales</taxon>
        <taxon>Cellvibrionaceae</taxon>
        <taxon>Cellvibrio</taxon>
    </lineage>
</organism>
<dbReference type="InterPro" id="IPR000847">
    <property type="entry name" value="LysR_HTH_N"/>
</dbReference>
<reference evidence="7" key="1">
    <citation type="journal article" date="2019" name="Int. J. Syst. Evol. Microbiol.">
        <title>The Global Catalogue of Microorganisms (GCM) 10K type strain sequencing project: providing services to taxonomists for standard genome sequencing and annotation.</title>
        <authorList>
            <consortium name="The Broad Institute Genomics Platform"/>
            <consortium name="The Broad Institute Genome Sequencing Center for Infectious Disease"/>
            <person name="Wu L."/>
            <person name="Ma J."/>
        </authorList>
    </citation>
    <scope>NUCLEOTIDE SEQUENCE [LARGE SCALE GENOMIC DNA]</scope>
    <source>
        <strain evidence="7">KCTC 52237</strain>
    </source>
</reference>
<dbReference type="InterPro" id="IPR036390">
    <property type="entry name" value="WH_DNA-bd_sf"/>
</dbReference>
<dbReference type="CDD" id="cd05466">
    <property type="entry name" value="PBP2_LTTR_substrate"/>
    <property type="match status" value="1"/>
</dbReference>
<dbReference type="Gene3D" id="3.40.190.290">
    <property type="match status" value="1"/>
</dbReference>
<evidence type="ECO:0000256" key="2">
    <source>
        <dbReference type="ARBA" id="ARBA00023015"/>
    </source>
</evidence>
<comment type="caution">
    <text evidence="6">The sequence shown here is derived from an EMBL/GenBank/DDBJ whole genome shotgun (WGS) entry which is preliminary data.</text>
</comment>
<accession>A0ABV7FFK6</accession>
<evidence type="ECO:0000313" key="6">
    <source>
        <dbReference type="EMBL" id="MFC3116411.1"/>
    </source>
</evidence>
<comment type="similarity">
    <text evidence="1">Belongs to the LysR transcriptional regulatory family.</text>
</comment>
<evidence type="ECO:0000256" key="3">
    <source>
        <dbReference type="ARBA" id="ARBA00023125"/>
    </source>
</evidence>
<dbReference type="RefSeq" id="WP_378119626.1">
    <property type="nucleotide sequence ID" value="NZ_JBHRTF010000004.1"/>
</dbReference>
<dbReference type="EMBL" id="JBHRTF010000004">
    <property type="protein sequence ID" value="MFC3116411.1"/>
    <property type="molecule type" value="Genomic_DNA"/>
</dbReference>
<evidence type="ECO:0000256" key="1">
    <source>
        <dbReference type="ARBA" id="ARBA00009437"/>
    </source>
</evidence>
<dbReference type="Pfam" id="PF03466">
    <property type="entry name" value="LysR_substrate"/>
    <property type="match status" value="1"/>
</dbReference>
<dbReference type="Pfam" id="PF00126">
    <property type="entry name" value="HTH_1"/>
    <property type="match status" value="1"/>
</dbReference>
<proteinExistence type="inferred from homology"/>
<evidence type="ECO:0000256" key="4">
    <source>
        <dbReference type="ARBA" id="ARBA00023163"/>
    </source>
</evidence>
<dbReference type="PANTHER" id="PTHR30126">
    <property type="entry name" value="HTH-TYPE TRANSCRIPTIONAL REGULATOR"/>
    <property type="match status" value="1"/>
</dbReference>